<reference evidence="3" key="1">
    <citation type="journal article" date="2010" name="PLoS Negl. Trop. Dis.">
        <title>The genome sequence of Trypanosoma brucei gambiense, causative agent of chronic human african trypanosomiasis.</title>
        <authorList>
            <person name="Jackson A.P."/>
            <person name="Sanders M."/>
            <person name="Berry A."/>
            <person name="McQuillan J."/>
            <person name="Aslett M.A."/>
            <person name="Quail M.A."/>
            <person name="Chukualim B."/>
            <person name="Capewell P."/>
            <person name="MacLeod A."/>
            <person name="Melville S.E."/>
            <person name="Gibson W."/>
            <person name="Barry J.D."/>
            <person name="Berriman M."/>
            <person name="Hertz-Fowler C."/>
        </authorList>
    </citation>
    <scope>NUCLEOTIDE SEQUENCE [LARGE SCALE GENOMIC DNA]</scope>
    <source>
        <strain evidence="3">MHOM/CI/86/DAL972</strain>
    </source>
</reference>
<evidence type="ECO:0000313" key="2">
    <source>
        <dbReference type="EMBL" id="CBH10420.1"/>
    </source>
</evidence>
<dbReference type="VEuPathDB" id="TriTrypDB:Tbg972.4.1250"/>
<dbReference type="RefSeq" id="XP_011772710.1">
    <property type="nucleotide sequence ID" value="XM_011774408.1"/>
</dbReference>
<feature type="transmembrane region" description="Helical" evidence="1">
    <location>
        <begin position="53"/>
        <end position="77"/>
    </location>
</feature>
<dbReference type="OrthoDB" id="276670at2759"/>
<gene>
    <name evidence="2" type="ORF">TbgDal_IV1250</name>
</gene>
<name>C9ZLZ5_TRYB9</name>
<keyword evidence="1" id="KW-0472">Membrane</keyword>
<keyword evidence="1" id="KW-0812">Transmembrane</keyword>
<dbReference type="EMBL" id="FN554967">
    <property type="protein sequence ID" value="CBH10420.1"/>
    <property type="molecule type" value="Genomic_DNA"/>
</dbReference>
<evidence type="ECO:0000313" key="3">
    <source>
        <dbReference type="Proteomes" id="UP000002316"/>
    </source>
</evidence>
<proteinExistence type="predicted"/>
<dbReference type="KEGG" id="tbg:TbgDal_IV1250"/>
<dbReference type="AlphaFoldDB" id="C9ZLZ5"/>
<dbReference type="Proteomes" id="UP000002316">
    <property type="component" value="Chromosome 4"/>
</dbReference>
<feature type="transmembrane region" description="Helical" evidence="1">
    <location>
        <begin position="21"/>
        <end position="41"/>
    </location>
</feature>
<evidence type="ECO:0000256" key="1">
    <source>
        <dbReference type="SAM" id="Phobius"/>
    </source>
</evidence>
<accession>C9ZLZ5</accession>
<organism evidence="2 3">
    <name type="scientific">Trypanosoma brucei gambiense (strain MHOM/CI/86/DAL972)</name>
    <dbReference type="NCBI Taxonomy" id="679716"/>
    <lineage>
        <taxon>Eukaryota</taxon>
        <taxon>Discoba</taxon>
        <taxon>Euglenozoa</taxon>
        <taxon>Kinetoplastea</taxon>
        <taxon>Metakinetoplastina</taxon>
        <taxon>Trypanosomatida</taxon>
        <taxon>Trypanosomatidae</taxon>
        <taxon>Trypanosoma</taxon>
    </lineage>
</organism>
<dbReference type="GeneID" id="23859529"/>
<sequence>MRPCTFQTSRLSIFDHLHRPMAVFLGMYTKATPVTLIHAVMTSLVSSPFSSRLHFLCITCLCFFFPEITWSFTAIVLEESALLAVNSAQGRGTLYITILVMLCRSSLWSCGPKMTHTNAQQQVLEINSAYSLLRMCYRSIDIKVKSRHARQFLQRRLMEQWHVHCRETDPEKQRFLMDHAGAFLQALHSPRNPKPGEPIVFQLSRRQAYEEALKEKAERATKTVHKLPVGAKLS</sequence>
<keyword evidence="1" id="KW-1133">Transmembrane helix</keyword>
<protein>
    <submittedName>
        <fullName evidence="2">Uncharacterized protein</fullName>
    </submittedName>
</protein>